<dbReference type="Proteomes" id="UP000198736">
    <property type="component" value="Unassembled WGS sequence"/>
</dbReference>
<dbReference type="STRING" id="1742973.COMA2_130098"/>
<sequence>MNKLTQAKRVQIIAALVEGNSVRATCRMTDVAKGTVLKLLVDLGRACARYQDEKLRNLPCKRIQCDEIWSFCYAKEKNVPEEYKGRLGFGDTWTWVGIDADTKLIVSYLVGGRSAEYAQKFIADLASRLAHRVQLTTDGHKAYLQAVEGAFGADVDYAMLEKIYAAPPREGQARYSPAECCGTRKLKIAGNPEITHVSTSYVERQNLTMRMSMRRMTRLTNAFSKKLENQAHAVALHFMHYNFCRIHQSLRVTPAMQSGIADHVWGLQELASLII</sequence>
<dbReference type="InterPro" id="IPR012337">
    <property type="entry name" value="RNaseH-like_sf"/>
</dbReference>
<reference evidence="2" key="1">
    <citation type="submission" date="2015-10" db="EMBL/GenBank/DDBJ databases">
        <authorList>
            <person name="Luecker S."/>
            <person name="Luecker S."/>
        </authorList>
    </citation>
    <scope>NUCLEOTIDE SEQUENCE [LARGE SCALE GENOMIC DNA]</scope>
</reference>
<evidence type="ECO:0008006" key="3">
    <source>
        <dbReference type="Google" id="ProtNLM"/>
    </source>
</evidence>
<protein>
    <recommendedName>
        <fullName evidence="3">Transposase</fullName>
    </recommendedName>
</protein>
<name>A0A0S4L749_9BACT</name>
<accession>A0A0S4L749</accession>
<dbReference type="RefSeq" id="WP_090895139.1">
    <property type="nucleotide sequence ID" value="NZ_CZPZ01000005.1"/>
</dbReference>
<dbReference type="SUPFAM" id="SSF53098">
    <property type="entry name" value="Ribonuclease H-like"/>
    <property type="match status" value="1"/>
</dbReference>
<gene>
    <name evidence="1" type="ORF">COMA2_130098</name>
</gene>
<evidence type="ECO:0000313" key="1">
    <source>
        <dbReference type="EMBL" id="CUS33507.1"/>
    </source>
</evidence>
<proteinExistence type="predicted"/>
<dbReference type="OrthoDB" id="9783238at2"/>
<dbReference type="AlphaFoldDB" id="A0A0S4L749"/>
<evidence type="ECO:0000313" key="2">
    <source>
        <dbReference type="Proteomes" id="UP000198736"/>
    </source>
</evidence>
<dbReference type="EMBL" id="CZPZ01000005">
    <property type="protein sequence ID" value="CUS33507.1"/>
    <property type="molecule type" value="Genomic_DNA"/>
</dbReference>
<organism evidence="1 2">
    <name type="scientific">Candidatus Nitrospira nitrificans</name>
    <dbReference type="NCBI Taxonomy" id="1742973"/>
    <lineage>
        <taxon>Bacteria</taxon>
        <taxon>Pseudomonadati</taxon>
        <taxon>Nitrospirota</taxon>
        <taxon>Nitrospiria</taxon>
        <taxon>Nitrospirales</taxon>
        <taxon>Nitrospiraceae</taxon>
        <taxon>Nitrospira</taxon>
    </lineage>
</organism>
<keyword evidence="2" id="KW-1185">Reference proteome</keyword>